<dbReference type="OrthoDB" id="9806951at2"/>
<feature type="domain" description="Helicase HerA central" evidence="2">
    <location>
        <begin position="566"/>
        <end position="786"/>
    </location>
</feature>
<feature type="compositionally biased region" description="Polar residues" evidence="1">
    <location>
        <begin position="351"/>
        <end position="365"/>
    </location>
</feature>
<dbReference type="AlphaFoldDB" id="A0A1I7ELN3"/>
<dbReference type="InterPro" id="IPR027417">
    <property type="entry name" value="P-loop_NTPase"/>
</dbReference>
<feature type="region of interest" description="Disordered" evidence="1">
    <location>
        <begin position="340"/>
        <end position="397"/>
    </location>
</feature>
<dbReference type="GO" id="GO:0004386">
    <property type="term" value="F:helicase activity"/>
    <property type="evidence" value="ECO:0007669"/>
    <property type="project" value="UniProtKB-KW"/>
</dbReference>
<keyword evidence="3" id="KW-0378">Hydrolase</keyword>
<proteinExistence type="predicted"/>
<dbReference type="InterPro" id="IPR002789">
    <property type="entry name" value="HerA_central"/>
</dbReference>
<organism evidence="3 4">
    <name type="scientific">Paraburkholderia aspalathi</name>
    <dbReference type="NCBI Taxonomy" id="1324617"/>
    <lineage>
        <taxon>Bacteria</taxon>
        <taxon>Pseudomonadati</taxon>
        <taxon>Pseudomonadota</taxon>
        <taxon>Betaproteobacteria</taxon>
        <taxon>Burkholderiales</taxon>
        <taxon>Burkholderiaceae</taxon>
        <taxon>Paraburkholderia</taxon>
    </lineage>
</organism>
<evidence type="ECO:0000256" key="1">
    <source>
        <dbReference type="SAM" id="MobiDB-lite"/>
    </source>
</evidence>
<dbReference type="Pfam" id="PF01935">
    <property type="entry name" value="DUF87"/>
    <property type="match status" value="1"/>
</dbReference>
<evidence type="ECO:0000259" key="2">
    <source>
        <dbReference type="Pfam" id="PF01935"/>
    </source>
</evidence>
<evidence type="ECO:0000313" key="3">
    <source>
        <dbReference type="EMBL" id="SFU24854.1"/>
    </source>
</evidence>
<dbReference type="PANTHER" id="PTHR42957:SF1">
    <property type="entry name" value="HELICASE MJ1565-RELATED"/>
    <property type="match status" value="1"/>
</dbReference>
<gene>
    <name evidence="3" type="ORF">SAMN05192563_103050</name>
</gene>
<dbReference type="SUPFAM" id="SSF52540">
    <property type="entry name" value="P-loop containing nucleoside triphosphate hydrolases"/>
    <property type="match status" value="1"/>
</dbReference>
<name>A0A1I7ELN3_9BURK</name>
<dbReference type="EMBL" id="FPBH01000030">
    <property type="protein sequence ID" value="SFU24854.1"/>
    <property type="molecule type" value="Genomic_DNA"/>
</dbReference>
<feature type="compositionally biased region" description="Polar residues" evidence="1">
    <location>
        <begin position="383"/>
        <end position="395"/>
    </location>
</feature>
<keyword evidence="3" id="KW-0347">Helicase</keyword>
<feature type="region of interest" description="Disordered" evidence="1">
    <location>
        <begin position="261"/>
        <end position="287"/>
    </location>
</feature>
<feature type="compositionally biased region" description="Low complexity" evidence="1">
    <location>
        <begin position="366"/>
        <end position="381"/>
    </location>
</feature>
<reference evidence="3 4" key="1">
    <citation type="submission" date="2016-10" db="EMBL/GenBank/DDBJ databases">
        <authorList>
            <person name="de Groot N.N."/>
        </authorList>
    </citation>
    <scope>NUCLEOTIDE SEQUENCE [LARGE SCALE GENOMIC DNA]</scope>
    <source>
        <strain evidence="3 4">LMG 27731</strain>
    </source>
</reference>
<keyword evidence="3" id="KW-0067">ATP-binding</keyword>
<dbReference type="InterPro" id="IPR008571">
    <property type="entry name" value="HerA-like"/>
</dbReference>
<sequence>MTLTSVRQPEIEIPSINQNTAATLEAGRSLINRSYLAELEHYSVHAFAEKGVALNRASDVRIFRIERIVQGNKQSVLESTTAAYTALGAAGYSVFLFLRSDGVETEVFIGARGEPGRMLGQNAGELLRETFKGHFSGSSLLPLNVQEVNALLESVAAEKDNTAASITAVTGVPALSTENREHFMQGLERFIDAAESRVYQAIILAEPVSSQNLDLIRTGYEQVATQLSPLLKQQVSFGEQESDSVGQSISEGLSQSLGQSLGLTETKGTSETVGTSTTETIGTSSSLSSQTAAAKAASIGGSAASLAIGVAAIASGPFAPLMMVAGGLVATAVTTAFNEQQTTGTSQSTSNGRSESHGTSWSEAASRTTSDTRTTSTTDTRSLNKTSGSSRQMSIEATDKTVERLLSKIDHHLERIDEAKTYGGWNSAAYFIGDSTASSESLASIFLGLIRGSKSSHEDFALTTWQSGRKKSIIDWLTALSHPQLRPNFSKTVPISYLTPATLVSGKELAIQLSLPRRSTSTVAVLETQAFGRKVQRLDGTFAEAGAGKTLTLGNIRHLWENLPQTISLNLNQLSSHVFVSGSTGAGKSNTLYEMLSQIEAAGVPFLVIEPAKGEYKHIFGQRPDVSVFGTHPAHCELLRINPFKFPVAVHVLEHVDRLVEIFNVCWPMYAAMPAVLKDAILLAYEECGWDLESSANRYSDSLFPTFADLLIALESVITASAYSQELKGNYIGSLSTRIKSLTNGLNGQIFVADEIDSATLFDSNVIVDLSRVGSSETKALIMGILVMRLSEYRMANGGMNQQLRHVTVLEEAHNILKRSAGEGSTEGSSVIGKSVEMLTNAIAEMRTYGEGFIIADQSPRAVDIAAIRNTNTKIIMRLPDEMDRRLIGKSVALRDDQLEEIARLPKGVAIVYQNDWLEPVLCQVKKFAGRETPYVYHPADKATSSRSAFNEQVLKLLLATRIRSADAADLNLIEAGMRSLPLLTRSKIPLYQALNESKREQPLTLWKPERFGFTAALIVDVLGCRSGVQQAIQAAPHVNVLGGFNVLRDLLGALLSPLADGLTGELAFAAQQCLMKDYSMQKGSHLEIYAGWRASVEKGSVL</sequence>
<dbReference type="PANTHER" id="PTHR42957">
    <property type="entry name" value="HELICASE MJ1565-RELATED"/>
    <property type="match status" value="1"/>
</dbReference>
<evidence type="ECO:0000313" key="4">
    <source>
        <dbReference type="Proteomes" id="UP000198844"/>
    </source>
</evidence>
<protein>
    <submittedName>
        <fullName evidence="3">DNA helicase HerA, contains HAS-barrel and ATPase domains</fullName>
    </submittedName>
</protein>
<dbReference type="Proteomes" id="UP000198844">
    <property type="component" value="Unassembled WGS sequence"/>
</dbReference>
<dbReference type="Gene3D" id="3.40.50.300">
    <property type="entry name" value="P-loop containing nucleotide triphosphate hydrolases"/>
    <property type="match status" value="2"/>
</dbReference>
<accession>A0A1I7ELN3</accession>
<feature type="compositionally biased region" description="Low complexity" evidence="1">
    <location>
        <begin position="340"/>
        <end position="350"/>
    </location>
</feature>
<keyword evidence="3" id="KW-0547">Nucleotide-binding</keyword>
<dbReference type="RefSeq" id="WP_093644070.1">
    <property type="nucleotide sequence ID" value="NZ_FPBH01000030.1"/>
</dbReference>